<dbReference type="Gene3D" id="3.40.50.1110">
    <property type="entry name" value="SGNH hydrolase"/>
    <property type="match status" value="1"/>
</dbReference>
<dbReference type="AlphaFoldDB" id="A0A1G6T751"/>
<dbReference type="RefSeq" id="WP_093030614.1">
    <property type="nucleotide sequence ID" value="NZ_FMZV01000006.1"/>
</dbReference>
<dbReference type="STRING" id="639004.SAMN04488239_10611"/>
<accession>A0A1G6T751</accession>
<dbReference type="EMBL" id="FMZV01000006">
    <property type="protein sequence ID" value="SDD24287.1"/>
    <property type="molecule type" value="Genomic_DNA"/>
</dbReference>
<evidence type="ECO:0000313" key="2">
    <source>
        <dbReference type="Proteomes" id="UP000199628"/>
    </source>
</evidence>
<sequence>MTRFIALILLVLGLMVAAFWWFWLRPRLPDAAIVAAAYAQPLPPPPGPMAVFHLGHSLVGHDMPAMLQQLAPQGHSYDSQLGWGTPMKAHWEADEPIKGFDVMNAHPRYRPADEAIGSGEYDAVILTEMLELRDAIKYLDSDDYFTKWADLARQGRPDTRVFLYETWHWLDDPDGWLNRLDRDLVELWENGILLQDLARNPDQPAHVIPVGQVLSRFVREVEARGGVGGITSAEQLFGTDPEGKLDPIHMGDLGNYMVALTHYAVLYQRSPVGLPHELLKADGTPARAPSPEAARLMQEVVWQIVTTYPKTGVPQ</sequence>
<keyword evidence="2" id="KW-1185">Reference proteome</keyword>
<dbReference type="GO" id="GO:0016788">
    <property type="term" value="F:hydrolase activity, acting on ester bonds"/>
    <property type="evidence" value="ECO:0007669"/>
    <property type="project" value="UniProtKB-ARBA"/>
</dbReference>
<reference evidence="2" key="1">
    <citation type="submission" date="2016-10" db="EMBL/GenBank/DDBJ databases">
        <authorList>
            <person name="Varghese N."/>
            <person name="Submissions S."/>
        </authorList>
    </citation>
    <scope>NUCLEOTIDE SEQUENCE [LARGE SCALE GENOMIC DNA]</scope>
    <source>
        <strain evidence="2">CGMCC 1.9108</strain>
    </source>
</reference>
<name>A0A1G6T751_9RHOB</name>
<dbReference type="InterPro" id="IPR036514">
    <property type="entry name" value="SGNH_hydro_sf"/>
</dbReference>
<proteinExistence type="predicted"/>
<organism evidence="1 2">
    <name type="scientific">Ruegeria marina</name>
    <dbReference type="NCBI Taxonomy" id="639004"/>
    <lineage>
        <taxon>Bacteria</taxon>
        <taxon>Pseudomonadati</taxon>
        <taxon>Pseudomonadota</taxon>
        <taxon>Alphaproteobacteria</taxon>
        <taxon>Rhodobacterales</taxon>
        <taxon>Roseobacteraceae</taxon>
        <taxon>Ruegeria</taxon>
    </lineage>
</organism>
<gene>
    <name evidence="1" type="ORF">SAMN04488239_10611</name>
</gene>
<dbReference type="Proteomes" id="UP000199628">
    <property type="component" value="Unassembled WGS sequence"/>
</dbReference>
<dbReference type="OrthoDB" id="8883291at2"/>
<protein>
    <submittedName>
        <fullName evidence="1">Uncharacterized protein</fullName>
    </submittedName>
</protein>
<evidence type="ECO:0000313" key="1">
    <source>
        <dbReference type="EMBL" id="SDD24287.1"/>
    </source>
</evidence>